<reference evidence="3" key="1">
    <citation type="journal article" date="2019" name="Int. J. Syst. Evol. Microbiol.">
        <title>The Global Catalogue of Microorganisms (GCM) 10K type strain sequencing project: providing services to taxonomists for standard genome sequencing and annotation.</title>
        <authorList>
            <consortium name="The Broad Institute Genomics Platform"/>
            <consortium name="The Broad Institute Genome Sequencing Center for Infectious Disease"/>
            <person name="Wu L."/>
            <person name="Ma J."/>
        </authorList>
    </citation>
    <scope>NUCLEOTIDE SEQUENCE [LARGE SCALE GENOMIC DNA]</scope>
    <source>
        <strain evidence="3">CCUG 62974</strain>
    </source>
</reference>
<dbReference type="InterPro" id="IPR001466">
    <property type="entry name" value="Beta-lactam-related"/>
</dbReference>
<keyword evidence="2" id="KW-0378">Hydrolase</keyword>
<sequence length="66" mass="7110">MHHRARLDKLLAGTVHGYHAQSFGLLAGEVARRVDGRGPAEFFSQEVAMPAGADFTLGLSSDSRSR</sequence>
<name>A0ABW3DYM2_9ACTN</name>
<gene>
    <name evidence="2" type="ORF">ACFQ08_25535</name>
</gene>
<dbReference type="EMBL" id="JBHTHX010001112">
    <property type="protein sequence ID" value="MFD0887917.1"/>
    <property type="molecule type" value="Genomic_DNA"/>
</dbReference>
<evidence type="ECO:0000313" key="2">
    <source>
        <dbReference type="EMBL" id="MFD0887917.1"/>
    </source>
</evidence>
<dbReference type="InterPro" id="IPR052907">
    <property type="entry name" value="Beta-lactamase/esterase"/>
</dbReference>
<evidence type="ECO:0000259" key="1">
    <source>
        <dbReference type="Pfam" id="PF00144"/>
    </source>
</evidence>
<dbReference type="SUPFAM" id="SSF56601">
    <property type="entry name" value="beta-lactamase/transpeptidase-like"/>
    <property type="match status" value="1"/>
</dbReference>
<dbReference type="PANTHER" id="PTHR43319:SF3">
    <property type="entry name" value="BETA-LACTAMASE-RELATED DOMAIN-CONTAINING PROTEIN"/>
    <property type="match status" value="1"/>
</dbReference>
<dbReference type="InterPro" id="IPR012338">
    <property type="entry name" value="Beta-lactam/transpept-like"/>
</dbReference>
<organism evidence="2 3">
    <name type="scientific">Streptosporangium algeriense</name>
    <dbReference type="NCBI Taxonomy" id="1682748"/>
    <lineage>
        <taxon>Bacteria</taxon>
        <taxon>Bacillati</taxon>
        <taxon>Actinomycetota</taxon>
        <taxon>Actinomycetes</taxon>
        <taxon>Streptosporangiales</taxon>
        <taxon>Streptosporangiaceae</taxon>
        <taxon>Streptosporangium</taxon>
    </lineage>
</organism>
<dbReference type="Proteomes" id="UP001597024">
    <property type="component" value="Unassembled WGS sequence"/>
</dbReference>
<feature type="domain" description="Beta-lactamase-related" evidence="1">
    <location>
        <begin position="12"/>
        <end position="62"/>
    </location>
</feature>
<dbReference type="GO" id="GO:0016787">
    <property type="term" value="F:hydrolase activity"/>
    <property type="evidence" value="ECO:0007669"/>
    <property type="project" value="UniProtKB-KW"/>
</dbReference>
<dbReference type="PANTHER" id="PTHR43319">
    <property type="entry name" value="BETA-LACTAMASE-RELATED"/>
    <property type="match status" value="1"/>
</dbReference>
<evidence type="ECO:0000313" key="3">
    <source>
        <dbReference type="Proteomes" id="UP001597024"/>
    </source>
</evidence>
<protein>
    <submittedName>
        <fullName evidence="2">Serine hydrolase</fullName>
    </submittedName>
</protein>
<comment type="caution">
    <text evidence="2">The sequence shown here is derived from an EMBL/GenBank/DDBJ whole genome shotgun (WGS) entry which is preliminary data.</text>
</comment>
<proteinExistence type="predicted"/>
<feature type="non-terminal residue" evidence="2">
    <location>
        <position position="66"/>
    </location>
</feature>
<accession>A0ABW3DYM2</accession>
<dbReference type="Pfam" id="PF00144">
    <property type="entry name" value="Beta-lactamase"/>
    <property type="match status" value="1"/>
</dbReference>
<dbReference type="Gene3D" id="3.40.710.10">
    <property type="entry name" value="DD-peptidase/beta-lactamase superfamily"/>
    <property type="match status" value="1"/>
</dbReference>
<keyword evidence="3" id="KW-1185">Reference proteome</keyword>